<dbReference type="PANTHER" id="PTHR12859">
    <property type="entry name" value="PRA1 PROTEIN"/>
    <property type="match status" value="1"/>
</dbReference>
<dbReference type="Proteomes" id="UP000076858">
    <property type="component" value="Unassembled WGS sequence"/>
</dbReference>
<dbReference type="EMBL" id="GDIQ01072474">
    <property type="protein sequence ID" value="JAN22263.1"/>
    <property type="molecule type" value="Transcribed_RNA"/>
</dbReference>
<dbReference type="PANTHER" id="PTHR12859:SF0">
    <property type="entry name" value="PRA1 FAMILY PROTEIN"/>
    <property type="match status" value="1"/>
</dbReference>
<evidence type="ECO:0000313" key="6">
    <source>
        <dbReference type="EMBL" id="JAN22263.1"/>
    </source>
</evidence>
<evidence type="ECO:0000256" key="1">
    <source>
        <dbReference type="ARBA" id="ARBA00004141"/>
    </source>
</evidence>
<accession>A0A0P5SX76</accession>
<evidence type="ECO:0000256" key="5">
    <source>
        <dbReference type="RuleBase" id="RU363107"/>
    </source>
</evidence>
<gene>
    <name evidence="7" type="ORF">APZ42_026226</name>
</gene>
<comment type="similarity">
    <text evidence="5">Belongs to the PRA1 family.</text>
</comment>
<feature type="transmembrane region" description="Helical" evidence="5">
    <location>
        <begin position="133"/>
        <end position="152"/>
    </location>
</feature>
<keyword evidence="3 5" id="KW-1133">Transmembrane helix</keyword>
<reference evidence="6" key="1">
    <citation type="submission" date="2015-10" db="EMBL/GenBank/DDBJ databases">
        <title>EvidentialGene: Evidence-directed Construction of Complete mRNA Transcriptomes without Genomes.</title>
        <authorList>
            <person name="Gilbert D.G."/>
        </authorList>
    </citation>
    <scope>NUCLEOTIDE SEQUENCE</scope>
</reference>
<evidence type="ECO:0000313" key="7">
    <source>
        <dbReference type="EMBL" id="KZS09529.1"/>
    </source>
</evidence>
<organism evidence="7 8">
    <name type="scientific">Daphnia magna</name>
    <dbReference type="NCBI Taxonomy" id="35525"/>
    <lineage>
        <taxon>Eukaryota</taxon>
        <taxon>Metazoa</taxon>
        <taxon>Ecdysozoa</taxon>
        <taxon>Arthropoda</taxon>
        <taxon>Crustacea</taxon>
        <taxon>Branchiopoda</taxon>
        <taxon>Diplostraca</taxon>
        <taxon>Cladocera</taxon>
        <taxon>Anomopoda</taxon>
        <taxon>Daphniidae</taxon>
        <taxon>Daphnia</taxon>
    </lineage>
</organism>
<protein>
    <recommendedName>
        <fullName evidence="5">PRA1 family protein</fullName>
    </recommendedName>
</protein>
<keyword evidence="2 5" id="KW-0812">Transmembrane</keyword>
<keyword evidence="8" id="KW-1185">Reference proteome</keyword>
<dbReference type="OrthoDB" id="18213at2759"/>
<feature type="transmembrane region" description="Helical" evidence="5">
    <location>
        <begin position="51"/>
        <end position="72"/>
    </location>
</feature>
<dbReference type="AlphaFoldDB" id="A0A0P5SX76"/>
<sequence>MRKMATPSKENGAFEVAPLRSLDDFILESARFQVPNFRDLDKWGKRVYNNLVYYQSNYFLLALALFALVGLIHPLKMFLGLFAIAVACSLLVAASNGGPQVAKFKQDHPIISVIAILVGAYLIVYLLDGILVFLLGILLPFSATFVHASLRLRSLRNKLTNKMEQIGLKKSTPMGMILDALGFEAEIID</sequence>
<feature type="transmembrane region" description="Helical" evidence="5">
    <location>
        <begin position="110"/>
        <end position="127"/>
    </location>
</feature>
<dbReference type="GO" id="GO:0016020">
    <property type="term" value="C:membrane"/>
    <property type="evidence" value="ECO:0007669"/>
    <property type="project" value="UniProtKB-SubCell"/>
</dbReference>
<dbReference type="EMBL" id="LRGB01002062">
    <property type="protein sequence ID" value="KZS09529.1"/>
    <property type="molecule type" value="Genomic_DNA"/>
</dbReference>
<dbReference type="STRING" id="35525.A0A0P5SX76"/>
<keyword evidence="4 5" id="KW-0472">Membrane</keyword>
<evidence type="ECO:0000256" key="3">
    <source>
        <dbReference type="ARBA" id="ARBA00022989"/>
    </source>
</evidence>
<proteinExistence type="inferred from homology"/>
<comment type="subcellular location">
    <subcellularLocation>
        <location evidence="1 5">Membrane</location>
        <topology evidence="1 5">Multi-pass membrane protein</topology>
    </subcellularLocation>
</comment>
<name>A0A0P5SX76_9CRUS</name>
<evidence type="ECO:0000256" key="2">
    <source>
        <dbReference type="ARBA" id="ARBA00022692"/>
    </source>
</evidence>
<evidence type="ECO:0000256" key="4">
    <source>
        <dbReference type="ARBA" id="ARBA00023136"/>
    </source>
</evidence>
<feature type="transmembrane region" description="Helical" evidence="5">
    <location>
        <begin position="78"/>
        <end position="98"/>
    </location>
</feature>
<dbReference type="InterPro" id="IPR004895">
    <property type="entry name" value="Prenylated_rab_accept_PRA1"/>
</dbReference>
<reference evidence="7 8" key="2">
    <citation type="submission" date="2016-03" db="EMBL/GenBank/DDBJ databases">
        <title>EvidentialGene: Evidence-directed Construction of Genes on Genomes.</title>
        <authorList>
            <person name="Gilbert D.G."/>
            <person name="Choi J.-H."/>
            <person name="Mockaitis K."/>
            <person name="Colbourne J."/>
            <person name="Pfrender M."/>
        </authorList>
    </citation>
    <scope>NUCLEOTIDE SEQUENCE [LARGE SCALE GENOMIC DNA]</scope>
    <source>
        <strain evidence="7 8">Xinb3</strain>
        <tissue evidence="7">Complete organism</tissue>
    </source>
</reference>
<dbReference type="Pfam" id="PF03208">
    <property type="entry name" value="PRA1"/>
    <property type="match status" value="1"/>
</dbReference>
<evidence type="ECO:0000313" key="8">
    <source>
        <dbReference type="Proteomes" id="UP000076858"/>
    </source>
</evidence>